<accession>A0A2M7M437</accession>
<sequence length="278" mass="32379">MDDVLKCELREGLSKFPVSNYLLKEYLNYVICLENALDFDLVNILYRDDKSQLNQLERILKKNLRILGVGQDEFKRKFSLSRDLLSKDEEKIHDIFAEILSVVRLCDDFGFNGLKKITARSKKGKTADFIATREDDKFAIEIKRVRMWKNYLEFPKDKDKIRHEEGYTLVNWGSPLDKGSVLGQLYEKIKSRSEIREQLLNTKKDFQCDKLLVVIDLGEPATALFENQDMSFLTTKLKQHFKLDTLQFIFFNGISGEIIYSNIPASQWGKLGKIKNSE</sequence>
<organism evidence="1 2">
    <name type="scientific">bacterium (Candidatus Ratteibacteria) CG_4_10_14_3_um_filter_41_18</name>
    <dbReference type="NCBI Taxonomy" id="2014287"/>
    <lineage>
        <taxon>Bacteria</taxon>
        <taxon>Candidatus Ratteibacteria</taxon>
    </lineage>
</organism>
<reference evidence="2" key="1">
    <citation type="submission" date="2017-09" db="EMBL/GenBank/DDBJ databases">
        <title>Depth-based differentiation of microbial function through sediment-hosted aquifers and enrichment of novel symbionts in the deep terrestrial subsurface.</title>
        <authorList>
            <person name="Probst A.J."/>
            <person name="Ladd B."/>
            <person name="Jarett J.K."/>
            <person name="Geller-Mcgrath D.E."/>
            <person name="Sieber C.M.K."/>
            <person name="Emerson J.B."/>
            <person name="Anantharaman K."/>
            <person name="Thomas B.C."/>
            <person name="Malmstrom R."/>
            <person name="Stieglmeier M."/>
            <person name="Klingl A."/>
            <person name="Woyke T."/>
            <person name="Ryan C.M."/>
            <person name="Banfield J.F."/>
        </authorList>
    </citation>
    <scope>NUCLEOTIDE SEQUENCE [LARGE SCALE GENOMIC DNA]</scope>
</reference>
<name>A0A2M7M437_9BACT</name>
<protein>
    <submittedName>
        <fullName evidence="1">Uncharacterized protein</fullName>
    </submittedName>
</protein>
<dbReference type="Proteomes" id="UP000229703">
    <property type="component" value="Unassembled WGS sequence"/>
</dbReference>
<gene>
    <name evidence="1" type="ORF">COZ37_02440</name>
</gene>
<dbReference type="AlphaFoldDB" id="A0A2M7M437"/>
<comment type="caution">
    <text evidence="1">The sequence shown here is derived from an EMBL/GenBank/DDBJ whole genome shotgun (WGS) entry which is preliminary data.</text>
</comment>
<evidence type="ECO:0000313" key="2">
    <source>
        <dbReference type="Proteomes" id="UP000229703"/>
    </source>
</evidence>
<dbReference type="EMBL" id="PFJK01000107">
    <property type="protein sequence ID" value="PIX77481.1"/>
    <property type="molecule type" value="Genomic_DNA"/>
</dbReference>
<evidence type="ECO:0000313" key="1">
    <source>
        <dbReference type="EMBL" id="PIX77481.1"/>
    </source>
</evidence>
<proteinExistence type="predicted"/>